<evidence type="ECO:0000256" key="1">
    <source>
        <dbReference type="SAM" id="MobiDB-lite"/>
    </source>
</evidence>
<feature type="region of interest" description="Disordered" evidence="1">
    <location>
        <begin position="27"/>
        <end position="71"/>
    </location>
</feature>
<evidence type="ECO:0000313" key="3">
    <source>
        <dbReference type="Proteomes" id="UP000697995"/>
    </source>
</evidence>
<gene>
    <name evidence="2" type="ORF">CKO45_22235</name>
</gene>
<evidence type="ECO:0000313" key="2">
    <source>
        <dbReference type="EMBL" id="MBK1660939.1"/>
    </source>
</evidence>
<organism evidence="2 3">
    <name type="scientific">Paracraurococcus ruber</name>
    <dbReference type="NCBI Taxonomy" id="77675"/>
    <lineage>
        <taxon>Bacteria</taxon>
        <taxon>Pseudomonadati</taxon>
        <taxon>Pseudomonadota</taxon>
        <taxon>Alphaproteobacteria</taxon>
        <taxon>Acetobacterales</taxon>
        <taxon>Roseomonadaceae</taxon>
        <taxon>Paracraurococcus</taxon>
    </lineage>
</organism>
<dbReference type="Proteomes" id="UP000697995">
    <property type="component" value="Unassembled WGS sequence"/>
</dbReference>
<name>A0ABS1D2F2_9PROT</name>
<dbReference type="EMBL" id="NRSG01000230">
    <property type="protein sequence ID" value="MBK1660939.1"/>
    <property type="molecule type" value="Genomic_DNA"/>
</dbReference>
<comment type="caution">
    <text evidence="2">The sequence shown here is derived from an EMBL/GenBank/DDBJ whole genome shotgun (WGS) entry which is preliminary data.</text>
</comment>
<protein>
    <submittedName>
        <fullName evidence="2">Uncharacterized protein</fullName>
    </submittedName>
</protein>
<keyword evidence="3" id="KW-1185">Reference proteome</keyword>
<reference evidence="2 3" key="1">
    <citation type="journal article" date="2020" name="Microorganisms">
        <title>Osmotic Adaptation and Compatible Solute Biosynthesis of Phototrophic Bacteria as Revealed from Genome Analyses.</title>
        <authorList>
            <person name="Imhoff J.F."/>
            <person name="Rahn T."/>
            <person name="Kunzel S."/>
            <person name="Keller A."/>
            <person name="Neulinger S.C."/>
        </authorList>
    </citation>
    <scope>NUCLEOTIDE SEQUENCE [LARGE SCALE GENOMIC DNA]</scope>
    <source>
        <strain evidence="2 3">DSM 15382</strain>
    </source>
</reference>
<proteinExistence type="predicted"/>
<accession>A0ABS1D2F2</accession>
<sequence>MTPMDLCHDGRPAPFLPLRGLAPPPWPRARFGASAGRGSPHADLGRAPADRGAAGCEGLNRMVEQGDAPWR</sequence>